<organism evidence="2 3">
    <name type="scientific">Roseibium salinum</name>
    <dbReference type="NCBI Taxonomy" id="1604349"/>
    <lineage>
        <taxon>Bacteria</taxon>
        <taxon>Pseudomonadati</taxon>
        <taxon>Pseudomonadota</taxon>
        <taxon>Alphaproteobacteria</taxon>
        <taxon>Hyphomicrobiales</taxon>
        <taxon>Stappiaceae</taxon>
        <taxon>Roseibium</taxon>
    </lineage>
</organism>
<name>A0ABT3R127_9HYPH</name>
<dbReference type="Proteomes" id="UP001300261">
    <property type="component" value="Unassembled WGS sequence"/>
</dbReference>
<dbReference type="PANTHER" id="PTHR47992">
    <property type="entry name" value="PROTEIN PHOSPHATASE"/>
    <property type="match status" value="1"/>
</dbReference>
<reference evidence="2 3" key="1">
    <citation type="journal article" date="2016" name="Int. J. Syst. Evol. Microbiol.">
        <title>Labrenzia salina sp. nov., isolated from the rhizosphere of the halophyte Arthrocnemum macrostachyum.</title>
        <authorList>
            <person name="Camacho M."/>
            <person name="Redondo-Gomez S."/>
            <person name="Rodriguez-Llorente I."/>
            <person name="Rohde M."/>
            <person name="Sproer C."/>
            <person name="Schumann P."/>
            <person name="Klenk H.P."/>
            <person name="Montero-Calasanz M.D.C."/>
        </authorList>
    </citation>
    <scope>NUCLEOTIDE SEQUENCE [LARGE SCALE GENOMIC DNA]</scope>
    <source>
        <strain evidence="2 3">DSM 29163</strain>
    </source>
</reference>
<dbReference type="RefSeq" id="WP_265962582.1">
    <property type="nucleotide sequence ID" value="NZ_JAPEVI010000003.1"/>
</dbReference>
<sequence>MIGRAQEAFRGHAVGVTHVGRVREENQDAYYVDEGKGVFAVMDGAGGMNGGAIASGLVKQSLTTITQPRSAEDLLEQFESRVIVAKDRIENAAEKAGGGAMGTTIAALLTYGTNFACVWAGDSRVYRLRNGHLEQLTTDHTEAQELIDQNVLTAEEARSFARRHVITRAIGSGLELELEMVSGNLRPGDRFLLCSDGLTGHLDDTVIGTFLMNGAQNATAQSLLNGALDGGGTDNVTVVLVDIDRVSAGEGEASR</sequence>
<dbReference type="EMBL" id="JAPEVI010000003">
    <property type="protein sequence ID" value="MCX2722923.1"/>
    <property type="molecule type" value="Genomic_DNA"/>
</dbReference>
<gene>
    <name evidence="2" type="ORF">ON753_11135</name>
</gene>
<feature type="domain" description="PPM-type phosphatase" evidence="1">
    <location>
        <begin position="13"/>
        <end position="243"/>
    </location>
</feature>
<dbReference type="InterPro" id="IPR015655">
    <property type="entry name" value="PP2C"/>
</dbReference>
<dbReference type="Pfam" id="PF13672">
    <property type="entry name" value="PP2C_2"/>
    <property type="match status" value="1"/>
</dbReference>
<dbReference type="CDD" id="cd00143">
    <property type="entry name" value="PP2Cc"/>
    <property type="match status" value="1"/>
</dbReference>
<dbReference type="Gene3D" id="3.60.40.10">
    <property type="entry name" value="PPM-type phosphatase domain"/>
    <property type="match status" value="1"/>
</dbReference>
<dbReference type="SMART" id="SM00331">
    <property type="entry name" value="PP2C_SIG"/>
    <property type="match status" value="1"/>
</dbReference>
<dbReference type="InterPro" id="IPR036457">
    <property type="entry name" value="PPM-type-like_dom_sf"/>
</dbReference>
<evidence type="ECO:0000313" key="3">
    <source>
        <dbReference type="Proteomes" id="UP001300261"/>
    </source>
</evidence>
<dbReference type="InterPro" id="IPR001932">
    <property type="entry name" value="PPM-type_phosphatase-like_dom"/>
</dbReference>
<dbReference type="PROSITE" id="PS51746">
    <property type="entry name" value="PPM_2"/>
    <property type="match status" value="1"/>
</dbReference>
<comment type="caution">
    <text evidence="2">The sequence shown here is derived from an EMBL/GenBank/DDBJ whole genome shotgun (WGS) entry which is preliminary data.</text>
</comment>
<accession>A0ABT3R127</accession>
<dbReference type="SMART" id="SM00332">
    <property type="entry name" value="PP2Cc"/>
    <property type="match status" value="1"/>
</dbReference>
<proteinExistence type="predicted"/>
<evidence type="ECO:0000259" key="1">
    <source>
        <dbReference type="PROSITE" id="PS51746"/>
    </source>
</evidence>
<protein>
    <submittedName>
        <fullName evidence="2">Protein phosphatase 2C domain-containing protein</fullName>
    </submittedName>
</protein>
<evidence type="ECO:0000313" key="2">
    <source>
        <dbReference type="EMBL" id="MCX2722923.1"/>
    </source>
</evidence>
<dbReference type="SUPFAM" id="SSF81606">
    <property type="entry name" value="PP2C-like"/>
    <property type="match status" value="1"/>
</dbReference>
<keyword evidence="3" id="KW-1185">Reference proteome</keyword>